<name>A0A1H7GE11_9FLAO</name>
<protein>
    <recommendedName>
        <fullName evidence="4">SnoaL-like domain-containing protein</fullName>
    </recommendedName>
</protein>
<dbReference type="Proteomes" id="UP000198990">
    <property type="component" value="Unassembled WGS sequence"/>
</dbReference>
<feature type="signal peptide" evidence="1">
    <location>
        <begin position="1"/>
        <end position="22"/>
    </location>
</feature>
<dbReference type="STRING" id="228957.SAMN04488008_101343"/>
<organism evidence="2 3">
    <name type="scientific">Maribacter orientalis</name>
    <dbReference type="NCBI Taxonomy" id="228957"/>
    <lineage>
        <taxon>Bacteria</taxon>
        <taxon>Pseudomonadati</taxon>
        <taxon>Bacteroidota</taxon>
        <taxon>Flavobacteriia</taxon>
        <taxon>Flavobacteriales</taxon>
        <taxon>Flavobacteriaceae</taxon>
        <taxon>Maribacter</taxon>
    </lineage>
</organism>
<dbReference type="SUPFAM" id="SSF54427">
    <property type="entry name" value="NTF2-like"/>
    <property type="match status" value="1"/>
</dbReference>
<proteinExistence type="predicted"/>
<dbReference type="OrthoDB" id="837671at2"/>
<reference evidence="3" key="1">
    <citation type="submission" date="2016-10" db="EMBL/GenBank/DDBJ databases">
        <authorList>
            <person name="Varghese N."/>
            <person name="Submissions S."/>
        </authorList>
    </citation>
    <scope>NUCLEOTIDE SEQUENCE [LARGE SCALE GENOMIC DNA]</scope>
    <source>
        <strain evidence="3">DSM 16471</strain>
    </source>
</reference>
<evidence type="ECO:0000256" key="1">
    <source>
        <dbReference type="SAM" id="SignalP"/>
    </source>
</evidence>
<dbReference type="Gene3D" id="3.10.450.50">
    <property type="match status" value="1"/>
</dbReference>
<dbReference type="AlphaFoldDB" id="A0A1H7GE11"/>
<evidence type="ECO:0000313" key="3">
    <source>
        <dbReference type="Proteomes" id="UP000198990"/>
    </source>
</evidence>
<evidence type="ECO:0000313" key="2">
    <source>
        <dbReference type="EMBL" id="SEK36379.1"/>
    </source>
</evidence>
<accession>A0A1H7GE11</accession>
<feature type="chain" id="PRO_5011439852" description="SnoaL-like domain-containing protein" evidence="1">
    <location>
        <begin position="23"/>
        <end position="173"/>
    </location>
</feature>
<keyword evidence="3" id="KW-1185">Reference proteome</keyword>
<dbReference type="InterPro" id="IPR032710">
    <property type="entry name" value="NTF2-like_dom_sf"/>
</dbReference>
<gene>
    <name evidence="2" type="ORF">SAMN04488008_101343</name>
</gene>
<keyword evidence="1" id="KW-0732">Signal</keyword>
<dbReference type="EMBL" id="FNZN01000001">
    <property type="protein sequence ID" value="SEK36379.1"/>
    <property type="molecule type" value="Genomic_DNA"/>
</dbReference>
<dbReference type="RefSeq" id="WP_091619096.1">
    <property type="nucleotide sequence ID" value="NZ_FNZN01000001.1"/>
</dbReference>
<sequence>MKRLKSTLFLVVITLTLCISNAQEPKVSLEFDNGKTATETIKKYVTALQNADAEGITALMNKGAMVYGLGGGLDSLNTTKHKAYWINSLANYKHSISNDLYLPVKVENNWNEGEWLLTWGVNTLENNNTGIVTPVPYHIASLIVDGKITTMRYYLDYIGLLTKQGYTVTPPTK</sequence>
<evidence type="ECO:0008006" key="4">
    <source>
        <dbReference type="Google" id="ProtNLM"/>
    </source>
</evidence>